<dbReference type="Proteomes" id="UP000218542">
    <property type="component" value="Unassembled WGS sequence"/>
</dbReference>
<protein>
    <submittedName>
        <fullName evidence="1">Uncharacterized protein</fullName>
    </submittedName>
</protein>
<evidence type="ECO:0000313" key="1">
    <source>
        <dbReference type="EMBL" id="GAX61629.1"/>
    </source>
</evidence>
<dbReference type="InterPro" id="IPR046897">
    <property type="entry name" value="ABC-3C_MC6"/>
</dbReference>
<reference evidence="1 2" key="1">
    <citation type="journal article" date="2017" name="Environ. Microbiol. Rep.">
        <title>Genetic diversity of marine anaerobic ammonium-oxidizing bacteria as revealed by genomic and proteomic analyses of 'Candidatus Scalindua japonica'.</title>
        <authorList>
            <person name="Oshiki M."/>
            <person name="Mizuto K."/>
            <person name="Kimura Z."/>
            <person name="Kindaichi T."/>
            <person name="Satoh H."/>
            <person name="Okabe S."/>
        </authorList>
    </citation>
    <scope>NUCLEOTIDE SEQUENCE [LARGE SCALE GENOMIC DNA]</scope>
    <source>
        <strain evidence="2">husup-a2</strain>
    </source>
</reference>
<dbReference type="EMBL" id="BAOS01000027">
    <property type="protein sequence ID" value="GAX61629.1"/>
    <property type="molecule type" value="Genomic_DNA"/>
</dbReference>
<dbReference type="Pfam" id="PF20293">
    <property type="entry name" value="MC6"/>
    <property type="match status" value="1"/>
</dbReference>
<evidence type="ECO:0000313" key="2">
    <source>
        <dbReference type="Proteomes" id="UP000218542"/>
    </source>
</evidence>
<gene>
    <name evidence="1" type="ORF">SCALIN_C27_0023</name>
</gene>
<proteinExistence type="predicted"/>
<dbReference type="AlphaFoldDB" id="A0A286U0F5"/>
<sequence>MLIPSKHERLEKNLLVIGGDILSILKKRRIWNIEELFQNLKEIKSINLNQYYNSITFLWLSDIIRVDKHNISLKQKNDT</sequence>
<organism evidence="1 2">
    <name type="scientific">Candidatus Scalindua japonica</name>
    <dbReference type="NCBI Taxonomy" id="1284222"/>
    <lineage>
        <taxon>Bacteria</taxon>
        <taxon>Pseudomonadati</taxon>
        <taxon>Planctomycetota</taxon>
        <taxon>Candidatus Brocadiia</taxon>
        <taxon>Candidatus Brocadiales</taxon>
        <taxon>Candidatus Scalinduaceae</taxon>
        <taxon>Candidatus Scalindua</taxon>
    </lineage>
</organism>
<name>A0A286U0F5_9BACT</name>
<keyword evidence="2" id="KW-1185">Reference proteome</keyword>
<accession>A0A286U0F5</accession>
<comment type="caution">
    <text evidence="1">The sequence shown here is derived from an EMBL/GenBank/DDBJ whole genome shotgun (WGS) entry which is preliminary data.</text>
</comment>